<dbReference type="NCBIfam" id="TIGR00667">
    <property type="entry name" value="aat"/>
    <property type="match status" value="1"/>
</dbReference>
<evidence type="ECO:0000256" key="1">
    <source>
        <dbReference type="ARBA" id="ARBA00004496"/>
    </source>
</evidence>
<dbReference type="FunFam" id="3.40.630.70:FF:000001">
    <property type="entry name" value="Leucyl/phenylalanyl-tRNA--protein transferase"/>
    <property type="match status" value="1"/>
</dbReference>
<evidence type="ECO:0000256" key="11">
    <source>
        <dbReference type="ARBA" id="ARBA00074372"/>
    </source>
</evidence>
<comment type="similarity">
    <text evidence="9 15">Belongs to the L/F-transferase family.</text>
</comment>
<dbReference type="Pfam" id="PF03588">
    <property type="entry name" value="Leu_Phe_trans"/>
    <property type="match status" value="1"/>
</dbReference>
<gene>
    <name evidence="15 16" type="primary">aat</name>
    <name evidence="16" type="ORF">LHA_2231</name>
</gene>
<dbReference type="EC" id="2.3.2.6" evidence="10 15"/>
<dbReference type="GO" id="GO:0008914">
    <property type="term" value="F:leucyl-tRNA--protein transferase activity"/>
    <property type="evidence" value="ECO:0007669"/>
    <property type="project" value="UniProtKB-UniRule"/>
</dbReference>
<sequence>MYGRFRCRKIFGHAGEIAIARVTLLTNDNLEFPDPENSDPQGLLAVGGDLSPERLLEAYRRGIFPWFEPGYLPLWWSPDPRLILKPNSFKISRSLKQSIKKPHRFTVDTVFPKVIQACASSEGRINKTWITNEMQEAYTTLHLMGYAHSFEIWQDSHLVGGLYGISLGRAFFGESMFHRTRDSSKLAMYYLCKTLKNWQFDFIDCQLPTEHLQSLGAVVISRREFLGLLRKSLEYPTHQGLWTHNVDG</sequence>
<dbReference type="GO" id="GO:0005737">
    <property type="term" value="C:cytoplasm"/>
    <property type="evidence" value="ECO:0007669"/>
    <property type="project" value="UniProtKB-SubCell"/>
</dbReference>
<evidence type="ECO:0000256" key="3">
    <source>
        <dbReference type="ARBA" id="ARBA00022679"/>
    </source>
</evidence>
<evidence type="ECO:0000256" key="15">
    <source>
        <dbReference type="HAMAP-Rule" id="MF_00688"/>
    </source>
</evidence>
<dbReference type="SUPFAM" id="SSF55729">
    <property type="entry name" value="Acyl-CoA N-acyltransferases (Nat)"/>
    <property type="match status" value="1"/>
</dbReference>
<dbReference type="Proteomes" id="UP000032803">
    <property type="component" value="Chromosome I"/>
</dbReference>
<dbReference type="Gene3D" id="3.40.630.70">
    <property type="entry name" value="Leucyl/phenylalanyl-tRNA-protein transferase, C-terminal domain"/>
    <property type="match status" value="1"/>
</dbReference>
<accession>A0A0A8UVZ2</accession>
<dbReference type="HAMAP" id="MF_00688">
    <property type="entry name" value="Leu_Phe_trans"/>
    <property type="match status" value="1"/>
</dbReference>
<reference evidence="17" key="1">
    <citation type="submission" date="2014-09" db="EMBL/GenBank/DDBJ databases">
        <authorList>
            <person name="Gomez-Valero L."/>
        </authorList>
    </citation>
    <scope>NUCLEOTIDE SEQUENCE [LARGE SCALE GENOMIC DNA]</scope>
    <source>
        <strain evidence="17">ATCC35250</strain>
    </source>
</reference>
<dbReference type="PATRIC" id="fig|449.7.peg.230"/>
<keyword evidence="2 15" id="KW-0963">Cytoplasm</keyword>
<comment type="subcellular location">
    <subcellularLocation>
        <location evidence="1 15">Cytoplasm</location>
    </subcellularLocation>
</comment>
<evidence type="ECO:0000256" key="13">
    <source>
        <dbReference type="ARBA" id="ARBA00077165"/>
    </source>
</evidence>
<evidence type="ECO:0000256" key="9">
    <source>
        <dbReference type="ARBA" id="ARBA00061535"/>
    </source>
</evidence>
<keyword evidence="17" id="KW-1185">Reference proteome</keyword>
<dbReference type="FunFam" id="3.30.70.3550:FF:000001">
    <property type="entry name" value="Leucyl/phenylalanyl-tRNA--protein transferase"/>
    <property type="match status" value="1"/>
</dbReference>
<dbReference type="InterPro" id="IPR016181">
    <property type="entry name" value="Acyl_CoA_acyltransferase"/>
</dbReference>
<evidence type="ECO:0000256" key="12">
    <source>
        <dbReference type="ARBA" id="ARBA00077136"/>
    </source>
</evidence>
<protein>
    <recommendedName>
        <fullName evidence="11 15">Leucyl/phenylalanyl-tRNA--protein transferase</fullName>
        <ecNumber evidence="10 15">2.3.2.6</ecNumber>
    </recommendedName>
    <alternativeName>
        <fullName evidence="12 15">L/F-transferase</fullName>
    </alternativeName>
    <alternativeName>
        <fullName evidence="13 15">Leucyltransferase</fullName>
    </alternativeName>
    <alternativeName>
        <fullName evidence="14 15">Phenyalanyltransferase</fullName>
    </alternativeName>
</protein>
<evidence type="ECO:0000256" key="6">
    <source>
        <dbReference type="ARBA" id="ARBA00050652"/>
    </source>
</evidence>
<keyword evidence="3 15" id="KW-0808">Transferase</keyword>
<evidence type="ECO:0000313" key="16">
    <source>
        <dbReference type="EMBL" id="CEK11252.1"/>
    </source>
</evidence>
<dbReference type="InterPro" id="IPR042221">
    <property type="entry name" value="Leu/Phe-tRNA_Trfase_N"/>
</dbReference>
<evidence type="ECO:0000256" key="14">
    <source>
        <dbReference type="ARBA" id="ARBA00083640"/>
    </source>
</evidence>
<comment type="function">
    <text evidence="8 15">Functions in the N-end rule pathway of protein degradation where it conjugates Leu, Phe and, less efficiently, Met from aminoacyl-tRNAs to the N-termini of proteins containing an N-terminal arginine or lysine.</text>
</comment>
<evidence type="ECO:0000313" key="17">
    <source>
        <dbReference type="Proteomes" id="UP000032803"/>
    </source>
</evidence>
<dbReference type="GO" id="GO:0030163">
    <property type="term" value="P:protein catabolic process"/>
    <property type="evidence" value="ECO:0007669"/>
    <property type="project" value="UniProtKB-UniRule"/>
</dbReference>
<dbReference type="HOGENOM" id="CLU_075045_0_0_6"/>
<dbReference type="AlphaFoldDB" id="A0A0A8UVZ2"/>
<comment type="catalytic activity">
    <reaction evidence="5 15">
        <text>L-phenylalanyl-tRNA(Phe) + an N-terminal L-alpha-aminoacyl-[protein] = an N-terminal L-phenylalanyl-L-alpha-aminoacyl-[protein] + tRNA(Phe)</text>
        <dbReference type="Rhea" id="RHEA:43632"/>
        <dbReference type="Rhea" id="RHEA-COMP:9668"/>
        <dbReference type="Rhea" id="RHEA-COMP:9699"/>
        <dbReference type="Rhea" id="RHEA-COMP:10636"/>
        <dbReference type="Rhea" id="RHEA-COMP:10637"/>
        <dbReference type="ChEBI" id="CHEBI:78442"/>
        <dbReference type="ChEBI" id="CHEBI:78531"/>
        <dbReference type="ChEBI" id="CHEBI:78597"/>
        <dbReference type="ChEBI" id="CHEBI:83561"/>
        <dbReference type="EC" id="2.3.2.6"/>
    </reaction>
</comment>
<dbReference type="PANTHER" id="PTHR30098">
    <property type="entry name" value="LEUCYL/PHENYLALANYL-TRNA--PROTEIN TRANSFERASE"/>
    <property type="match status" value="1"/>
</dbReference>
<comment type="catalytic activity">
    <reaction evidence="6 15">
        <text>N-terminal L-arginyl-[protein] + L-leucyl-tRNA(Leu) = N-terminal L-leucyl-L-arginyl-[protein] + tRNA(Leu) + H(+)</text>
        <dbReference type="Rhea" id="RHEA:50416"/>
        <dbReference type="Rhea" id="RHEA-COMP:9613"/>
        <dbReference type="Rhea" id="RHEA-COMP:9622"/>
        <dbReference type="Rhea" id="RHEA-COMP:12672"/>
        <dbReference type="Rhea" id="RHEA-COMP:12673"/>
        <dbReference type="ChEBI" id="CHEBI:15378"/>
        <dbReference type="ChEBI" id="CHEBI:64719"/>
        <dbReference type="ChEBI" id="CHEBI:78442"/>
        <dbReference type="ChEBI" id="CHEBI:78494"/>
        <dbReference type="ChEBI" id="CHEBI:133044"/>
        <dbReference type="EC" id="2.3.2.6"/>
    </reaction>
</comment>
<dbReference type="InterPro" id="IPR042203">
    <property type="entry name" value="Leu/Phe-tRNA_Trfase_C"/>
</dbReference>
<evidence type="ECO:0000256" key="5">
    <source>
        <dbReference type="ARBA" id="ARBA00050607"/>
    </source>
</evidence>
<comment type="catalytic activity">
    <reaction evidence="7 15">
        <text>N-terminal L-lysyl-[protein] + L-leucyl-tRNA(Leu) = N-terminal L-leucyl-L-lysyl-[protein] + tRNA(Leu) + H(+)</text>
        <dbReference type="Rhea" id="RHEA:12340"/>
        <dbReference type="Rhea" id="RHEA-COMP:9613"/>
        <dbReference type="Rhea" id="RHEA-COMP:9622"/>
        <dbReference type="Rhea" id="RHEA-COMP:12670"/>
        <dbReference type="Rhea" id="RHEA-COMP:12671"/>
        <dbReference type="ChEBI" id="CHEBI:15378"/>
        <dbReference type="ChEBI" id="CHEBI:65249"/>
        <dbReference type="ChEBI" id="CHEBI:78442"/>
        <dbReference type="ChEBI" id="CHEBI:78494"/>
        <dbReference type="ChEBI" id="CHEBI:133043"/>
        <dbReference type="EC" id="2.3.2.6"/>
    </reaction>
</comment>
<dbReference type="InterPro" id="IPR004616">
    <property type="entry name" value="Leu/Phe-tRNA_Trfase"/>
</dbReference>
<name>A0A0A8UVZ2_LEGHA</name>
<evidence type="ECO:0000256" key="10">
    <source>
        <dbReference type="ARBA" id="ARBA00066767"/>
    </source>
</evidence>
<dbReference type="KEGG" id="lha:LHA_2231"/>
<dbReference type="PANTHER" id="PTHR30098:SF2">
    <property type="entry name" value="LEUCYL_PHENYLALANYL-TRNA--PROTEIN TRANSFERASE"/>
    <property type="match status" value="1"/>
</dbReference>
<evidence type="ECO:0000256" key="7">
    <source>
        <dbReference type="ARBA" id="ARBA00051538"/>
    </source>
</evidence>
<evidence type="ECO:0000256" key="4">
    <source>
        <dbReference type="ARBA" id="ARBA00023315"/>
    </source>
</evidence>
<keyword evidence="4 15" id="KW-0012">Acyltransferase</keyword>
<dbReference type="Gene3D" id="3.30.70.3550">
    <property type="entry name" value="Leucyl/phenylalanyl-tRNA-protein transferase, N-terminal domain"/>
    <property type="match status" value="1"/>
</dbReference>
<dbReference type="STRING" id="449.LHA_2231"/>
<dbReference type="EMBL" id="LN681225">
    <property type="protein sequence ID" value="CEK11252.1"/>
    <property type="molecule type" value="Genomic_DNA"/>
</dbReference>
<evidence type="ECO:0000256" key="8">
    <source>
        <dbReference type="ARBA" id="ARBA00054043"/>
    </source>
</evidence>
<proteinExistence type="inferred from homology"/>
<organism evidence="16 17">
    <name type="scientific">Legionella hackeliae</name>
    <dbReference type="NCBI Taxonomy" id="449"/>
    <lineage>
        <taxon>Bacteria</taxon>
        <taxon>Pseudomonadati</taxon>
        <taxon>Pseudomonadota</taxon>
        <taxon>Gammaproteobacteria</taxon>
        <taxon>Legionellales</taxon>
        <taxon>Legionellaceae</taxon>
        <taxon>Legionella</taxon>
    </lineage>
</organism>
<evidence type="ECO:0000256" key="2">
    <source>
        <dbReference type="ARBA" id="ARBA00022490"/>
    </source>
</evidence>